<dbReference type="CDD" id="cd00090">
    <property type="entry name" value="HTH_ARSR"/>
    <property type="match status" value="1"/>
</dbReference>
<dbReference type="RefSeq" id="WP_126404421.1">
    <property type="nucleotide sequence ID" value="NZ_LR134266.1"/>
</dbReference>
<dbReference type="EMBL" id="LR134266">
    <property type="protein sequence ID" value="VED67407.1"/>
    <property type="molecule type" value="Genomic_DNA"/>
</dbReference>
<evidence type="ECO:0000256" key="4">
    <source>
        <dbReference type="ARBA" id="ARBA00023163"/>
    </source>
</evidence>
<dbReference type="InterPro" id="IPR011991">
    <property type="entry name" value="ArsR-like_HTH"/>
</dbReference>
<keyword evidence="4" id="KW-0804">Transcription</keyword>
<dbReference type="InterPro" id="IPR005650">
    <property type="entry name" value="BlaI_family"/>
</dbReference>
<accession>A0A3S4LRW2</accession>
<sequence length="144" mass="16356">MAKISSAEWEVMRVLWTKGETTSTEITKILSTKQDWSASTVKTLLGRLADKGYLTSRREGRTYLYQAVLNEEEANLTAVQEVLSKICLTKHHHLLRKLIQQTPMTKEQIKDLQEILASKESVGQVQCDCQPGQCHCVSHVEEIK</sequence>
<reference evidence="5 6" key="1">
    <citation type="submission" date="2018-12" db="EMBL/GenBank/DDBJ databases">
        <authorList>
            <consortium name="Pathogen Informatics"/>
        </authorList>
    </citation>
    <scope>NUCLEOTIDE SEQUENCE [LARGE SCALE GENOMIC DNA]</scope>
    <source>
        <strain evidence="5 6">NCTC3166</strain>
    </source>
</reference>
<evidence type="ECO:0000256" key="2">
    <source>
        <dbReference type="ARBA" id="ARBA00023015"/>
    </source>
</evidence>
<name>A0A3S4LRW2_9STRE</name>
<evidence type="ECO:0000313" key="5">
    <source>
        <dbReference type="EMBL" id="VED67407.1"/>
    </source>
</evidence>
<dbReference type="NCBIfam" id="TIGR02698">
    <property type="entry name" value="CopY_TcrY"/>
    <property type="match status" value="1"/>
</dbReference>
<organism evidence="5 6">
    <name type="scientific">Streptococcus viridans</name>
    <dbReference type="NCBI Taxonomy" id="78535"/>
    <lineage>
        <taxon>Bacteria</taxon>
        <taxon>Bacillati</taxon>
        <taxon>Bacillota</taxon>
        <taxon>Bacilli</taxon>
        <taxon>Lactobacillales</taxon>
        <taxon>Streptococcaceae</taxon>
        <taxon>Streptococcus</taxon>
    </lineage>
</organism>
<comment type="similarity">
    <text evidence="1">Belongs to the BlaI transcriptional regulatory family.</text>
</comment>
<gene>
    <name evidence="5" type="primary">copY_2</name>
    <name evidence="5" type="ORF">NCTC3166_01230</name>
</gene>
<keyword evidence="6" id="KW-1185">Reference proteome</keyword>
<dbReference type="InterPro" id="IPR014071">
    <property type="entry name" value="Cu_transp_CopY/TcrY"/>
</dbReference>
<dbReference type="KEGG" id="svf:NCTC3166_01230"/>
<evidence type="ECO:0000313" key="6">
    <source>
        <dbReference type="Proteomes" id="UP000270025"/>
    </source>
</evidence>
<dbReference type="InterPro" id="IPR036388">
    <property type="entry name" value="WH-like_DNA-bd_sf"/>
</dbReference>
<keyword evidence="3" id="KW-0238">DNA-binding</keyword>
<evidence type="ECO:0000256" key="1">
    <source>
        <dbReference type="ARBA" id="ARBA00011046"/>
    </source>
</evidence>
<dbReference type="Pfam" id="PF03965">
    <property type="entry name" value="Penicillinase_R"/>
    <property type="match status" value="1"/>
</dbReference>
<dbReference type="PIRSF" id="PIRSF019455">
    <property type="entry name" value="CopR_AtkY"/>
    <property type="match status" value="1"/>
</dbReference>
<keyword evidence="2" id="KW-0805">Transcription regulation</keyword>
<dbReference type="GO" id="GO:0003677">
    <property type="term" value="F:DNA binding"/>
    <property type="evidence" value="ECO:0007669"/>
    <property type="project" value="UniProtKB-KW"/>
</dbReference>
<proteinExistence type="inferred from homology"/>
<dbReference type="AlphaFoldDB" id="A0A3S4LRW2"/>
<dbReference type="Gene3D" id="1.10.10.10">
    <property type="entry name" value="Winged helix-like DNA-binding domain superfamily/Winged helix DNA-binding domain"/>
    <property type="match status" value="1"/>
</dbReference>
<dbReference type="Proteomes" id="UP000270025">
    <property type="component" value="Chromosome"/>
</dbReference>
<dbReference type="GO" id="GO:0045892">
    <property type="term" value="P:negative regulation of DNA-templated transcription"/>
    <property type="evidence" value="ECO:0007669"/>
    <property type="project" value="InterPro"/>
</dbReference>
<dbReference type="SUPFAM" id="SSF46785">
    <property type="entry name" value="Winged helix' DNA-binding domain"/>
    <property type="match status" value="1"/>
</dbReference>
<evidence type="ECO:0000256" key="3">
    <source>
        <dbReference type="ARBA" id="ARBA00023125"/>
    </source>
</evidence>
<protein>
    <submittedName>
        <fullName evidence="5">Putative transcriptional regulator</fullName>
    </submittedName>
</protein>
<dbReference type="InterPro" id="IPR036390">
    <property type="entry name" value="WH_DNA-bd_sf"/>
</dbReference>